<dbReference type="OrthoDB" id="9131762at2"/>
<evidence type="ECO:0000313" key="5">
    <source>
        <dbReference type="Proteomes" id="UP000182332"/>
    </source>
</evidence>
<dbReference type="PANTHER" id="PTHR38772">
    <property type="match status" value="1"/>
</dbReference>
<dbReference type="RefSeq" id="WP_074891482.1">
    <property type="nucleotide sequence ID" value="NZ_FOHW01000026.1"/>
</dbReference>
<comment type="similarity">
    <text evidence="2">Belongs to the YejK family.</text>
</comment>
<accession>A0A1I0H930</accession>
<evidence type="ECO:0000256" key="3">
    <source>
        <dbReference type="ARBA" id="ARBA00022490"/>
    </source>
</evidence>
<dbReference type="GO" id="GO:0003690">
    <property type="term" value="F:double-stranded DNA binding"/>
    <property type="evidence" value="ECO:0007669"/>
    <property type="project" value="TreeGrafter"/>
</dbReference>
<reference evidence="4 5" key="1">
    <citation type="submission" date="2016-10" db="EMBL/GenBank/DDBJ databases">
        <authorList>
            <person name="de Groot N.N."/>
        </authorList>
    </citation>
    <scope>NUCLEOTIDE SEQUENCE [LARGE SCALE GENOMIC DNA]</scope>
    <source>
        <strain evidence="4 5">DSM 11363</strain>
    </source>
</reference>
<dbReference type="Pfam" id="PF04245">
    <property type="entry name" value="NA37"/>
    <property type="match status" value="1"/>
</dbReference>
<dbReference type="GO" id="GO:0043590">
    <property type="term" value="C:bacterial nucleoid"/>
    <property type="evidence" value="ECO:0007669"/>
    <property type="project" value="TreeGrafter"/>
</dbReference>
<name>A0A1I0H930_9PSED</name>
<evidence type="ECO:0000256" key="1">
    <source>
        <dbReference type="ARBA" id="ARBA00004453"/>
    </source>
</evidence>
<dbReference type="GO" id="GO:0003727">
    <property type="term" value="F:single-stranded RNA binding"/>
    <property type="evidence" value="ECO:0007669"/>
    <property type="project" value="TreeGrafter"/>
</dbReference>
<comment type="subcellular location">
    <subcellularLocation>
        <location evidence="1">Cytoplasm</location>
        <location evidence="1">Nucleoid</location>
    </subcellularLocation>
</comment>
<sequence length="210" mass="23256">MLVHNCIIHYVDKTGESASGQLYLRDSVLPESKVVSQLIEYLHDRFDDATPTARGFFNSDEDTYPLSRWLQEYVEGDVDFAGFSQASTLHLGTLIPKSDAYSGGHVLFAHCSQGITEYLYIAVLQRRSGFAVTQELKVLPSLQLDLDRLGMTARINLSLWETGGESAPYISFIDGQSQVPFAEFVGFNEAPCPSTRCGQSLPTHPGDQNE</sequence>
<gene>
    <name evidence="4" type="ORF">SAMN05216197_1267</name>
</gene>
<evidence type="ECO:0000256" key="2">
    <source>
        <dbReference type="ARBA" id="ARBA00009035"/>
    </source>
</evidence>
<dbReference type="AlphaFoldDB" id="A0A1I0H930"/>
<evidence type="ECO:0000313" key="4">
    <source>
        <dbReference type="EMBL" id="SET80145.1"/>
    </source>
</evidence>
<protein>
    <submittedName>
        <fullName evidence="4">Nucleoid-associated protein</fullName>
    </submittedName>
</protein>
<dbReference type="PANTHER" id="PTHR38772:SF1">
    <property type="entry name" value="NUCLEOID-ASSOCIATED PROTEIN YEJK"/>
    <property type="match status" value="1"/>
</dbReference>
<dbReference type="InterPro" id="IPR007358">
    <property type="entry name" value="Nucleoid_associated_NdpA"/>
</dbReference>
<dbReference type="EMBL" id="FOHW01000026">
    <property type="protein sequence ID" value="SET80145.1"/>
    <property type="molecule type" value="Genomic_DNA"/>
</dbReference>
<organism evidence="4 5">
    <name type="scientific">Pseudomonas graminis</name>
    <dbReference type="NCBI Taxonomy" id="158627"/>
    <lineage>
        <taxon>Bacteria</taxon>
        <taxon>Pseudomonadati</taxon>
        <taxon>Pseudomonadota</taxon>
        <taxon>Gammaproteobacteria</taxon>
        <taxon>Pseudomonadales</taxon>
        <taxon>Pseudomonadaceae</taxon>
        <taxon>Pseudomonas</taxon>
    </lineage>
</organism>
<dbReference type="Proteomes" id="UP000182332">
    <property type="component" value="Unassembled WGS sequence"/>
</dbReference>
<keyword evidence="3" id="KW-0963">Cytoplasm</keyword>
<proteinExistence type="inferred from homology"/>